<accession>A0AAD8IHV9</accession>
<proteinExistence type="predicted"/>
<protein>
    <recommendedName>
        <fullName evidence="7">Pentatricopeptide repeat-containing protein</fullName>
    </recommendedName>
</protein>
<feature type="repeat" description="PPR" evidence="2">
    <location>
        <begin position="60"/>
        <end position="94"/>
    </location>
</feature>
<sequence length="157" mass="17088">MCNASGVQFTGQKYIQLHSNVLQSGFVSNGYVSTALINFYVKFECLNDTQKLFDEIPEPSVVSWNSLISGHVHCGEFSKALCLFMQMEKSSAVCSDAFSFTAALAACGKLGLLRLEMSIHSKIMKYGDECGVVTSNCLIDMYGKCGCVEEAFACLGK</sequence>
<evidence type="ECO:0000313" key="5">
    <source>
        <dbReference type="EMBL" id="KAK1385463.1"/>
    </source>
</evidence>
<reference evidence="5" key="1">
    <citation type="submission" date="2023-02" db="EMBL/GenBank/DDBJ databases">
        <title>Genome of toxic invasive species Heracleum sosnowskyi carries increased number of genes despite the absence of recent whole-genome duplications.</title>
        <authorList>
            <person name="Schelkunov M."/>
            <person name="Shtratnikova V."/>
            <person name="Makarenko M."/>
            <person name="Klepikova A."/>
            <person name="Omelchenko D."/>
            <person name="Novikova G."/>
            <person name="Obukhova E."/>
            <person name="Bogdanov V."/>
            <person name="Penin A."/>
            <person name="Logacheva M."/>
        </authorList>
    </citation>
    <scope>NUCLEOTIDE SEQUENCE</scope>
    <source>
        <strain evidence="5">Hsosn_3</strain>
        <tissue evidence="5">Leaf</tissue>
    </source>
</reference>
<dbReference type="Pfam" id="PF13041">
    <property type="entry name" value="PPR_2"/>
    <property type="match status" value="1"/>
</dbReference>
<keyword evidence="1" id="KW-0677">Repeat</keyword>
<evidence type="ECO:0000313" key="6">
    <source>
        <dbReference type="Proteomes" id="UP001237642"/>
    </source>
</evidence>
<dbReference type="InterPro" id="IPR002885">
    <property type="entry name" value="PPR_rpt"/>
</dbReference>
<keyword evidence="6" id="KW-1185">Reference proteome</keyword>
<dbReference type="PANTHER" id="PTHR47926:SF452">
    <property type="entry name" value="PENTATRICOPEPTIDE REPEAT-CONTAINING PROTEIN"/>
    <property type="match status" value="1"/>
</dbReference>
<dbReference type="EMBL" id="JAUIZM010000005">
    <property type="protein sequence ID" value="KAK1385460.1"/>
    <property type="molecule type" value="Genomic_DNA"/>
</dbReference>
<comment type="caution">
    <text evidence="5">The sequence shown here is derived from an EMBL/GenBank/DDBJ whole genome shotgun (WGS) entry which is preliminary data.</text>
</comment>
<evidence type="ECO:0000313" key="4">
    <source>
        <dbReference type="EMBL" id="KAK1385460.1"/>
    </source>
</evidence>
<dbReference type="AlphaFoldDB" id="A0AAD8IHV9"/>
<evidence type="ECO:0000256" key="1">
    <source>
        <dbReference type="ARBA" id="ARBA00022737"/>
    </source>
</evidence>
<dbReference type="PANTHER" id="PTHR47926">
    <property type="entry name" value="PENTATRICOPEPTIDE REPEAT-CONTAINING PROTEIN"/>
    <property type="match status" value="1"/>
</dbReference>
<dbReference type="GO" id="GO:0009451">
    <property type="term" value="P:RNA modification"/>
    <property type="evidence" value="ECO:0007669"/>
    <property type="project" value="InterPro"/>
</dbReference>
<dbReference type="FunFam" id="1.25.40.10:FF:000351">
    <property type="entry name" value="Pentatricopeptide repeat-containing protein"/>
    <property type="match status" value="1"/>
</dbReference>
<dbReference type="Pfam" id="PF01535">
    <property type="entry name" value="PPR"/>
    <property type="match status" value="1"/>
</dbReference>
<dbReference type="InterPro" id="IPR046960">
    <property type="entry name" value="PPR_At4g14850-like_plant"/>
</dbReference>
<dbReference type="GO" id="GO:0003723">
    <property type="term" value="F:RNA binding"/>
    <property type="evidence" value="ECO:0007669"/>
    <property type="project" value="InterPro"/>
</dbReference>
<dbReference type="NCBIfam" id="TIGR00756">
    <property type="entry name" value="PPR"/>
    <property type="match status" value="1"/>
</dbReference>
<reference evidence="5" key="2">
    <citation type="submission" date="2023-05" db="EMBL/GenBank/DDBJ databases">
        <authorList>
            <person name="Schelkunov M.I."/>
        </authorList>
    </citation>
    <scope>NUCLEOTIDE SEQUENCE</scope>
    <source>
        <strain evidence="5">Hsosn_3</strain>
        <tissue evidence="5">Leaf</tissue>
    </source>
</reference>
<dbReference type="Proteomes" id="UP001237642">
    <property type="component" value="Unassembled WGS sequence"/>
</dbReference>
<dbReference type="Gene3D" id="1.25.40.10">
    <property type="entry name" value="Tetratricopeptide repeat domain"/>
    <property type="match status" value="1"/>
</dbReference>
<dbReference type="InterPro" id="IPR011990">
    <property type="entry name" value="TPR-like_helical_dom_sf"/>
</dbReference>
<gene>
    <name evidence="3" type="ORF">POM88_023192</name>
    <name evidence="4" type="ORF">POM88_023195</name>
    <name evidence="5" type="ORF">POM88_023198</name>
</gene>
<evidence type="ECO:0000256" key="2">
    <source>
        <dbReference type="PROSITE-ProRule" id="PRU00708"/>
    </source>
</evidence>
<evidence type="ECO:0000313" key="3">
    <source>
        <dbReference type="EMBL" id="KAK1385457.1"/>
    </source>
</evidence>
<evidence type="ECO:0008006" key="7">
    <source>
        <dbReference type="Google" id="ProtNLM"/>
    </source>
</evidence>
<dbReference type="PROSITE" id="PS51375">
    <property type="entry name" value="PPR"/>
    <property type="match status" value="1"/>
</dbReference>
<organism evidence="5 6">
    <name type="scientific">Heracleum sosnowskyi</name>
    <dbReference type="NCBI Taxonomy" id="360622"/>
    <lineage>
        <taxon>Eukaryota</taxon>
        <taxon>Viridiplantae</taxon>
        <taxon>Streptophyta</taxon>
        <taxon>Embryophyta</taxon>
        <taxon>Tracheophyta</taxon>
        <taxon>Spermatophyta</taxon>
        <taxon>Magnoliopsida</taxon>
        <taxon>eudicotyledons</taxon>
        <taxon>Gunneridae</taxon>
        <taxon>Pentapetalae</taxon>
        <taxon>asterids</taxon>
        <taxon>campanulids</taxon>
        <taxon>Apiales</taxon>
        <taxon>Apiaceae</taxon>
        <taxon>Apioideae</taxon>
        <taxon>apioid superclade</taxon>
        <taxon>Tordylieae</taxon>
        <taxon>Tordyliinae</taxon>
        <taxon>Heracleum</taxon>
    </lineage>
</organism>
<name>A0AAD8IHV9_9APIA</name>
<dbReference type="EMBL" id="JAUIZM010000005">
    <property type="protein sequence ID" value="KAK1385457.1"/>
    <property type="molecule type" value="Genomic_DNA"/>
</dbReference>
<dbReference type="EMBL" id="JAUIZM010000005">
    <property type="protein sequence ID" value="KAK1385463.1"/>
    <property type="molecule type" value="Genomic_DNA"/>
</dbReference>